<evidence type="ECO:0000256" key="10">
    <source>
        <dbReference type="ARBA" id="ARBA00022840"/>
    </source>
</evidence>
<evidence type="ECO:0000256" key="14">
    <source>
        <dbReference type="ARBA" id="ARBA00034417"/>
    </source>
</evidence>
<dbReference type="UniPathway" id="UPA00958"/>
<evidence type="ECO:0000256" key="8">
    <source>
        <dbReference type="ARBA" id="ARBA00022741"/>
    </source>
</evidence>
<keyword evidence="10 15" id="KW-0067">ATP-binding</keyword>
<comment type="similarity">
    <text evidence="3 15">Belongs to the protein kinase superfamily. KdkA/RfaP family.</text>
</comment>
<evidence type="ECO:0000256" key="5">
    <source>
        <dbReference type="ARBA" id="ARBA00022475"/>
    </source>
</evidence>
<keyword evidence="6 15" id="KW-0997">Cell inner membrane</keyword>
<dbReference type="AlphaFoldDB" id="A0A3N9TC51"/>
<evidence type="ECO:0000256" key="6">
    <source>
        <dbReference type="ARBA" id="ARBA00022519"/>
    </source>
</evidence>
<dbReference type="InterPro" id="IPR022826">
    <property type="entry name" value="KDO_kinase"/>
</dbReference>
<evidence type="ECO:0000256" key="3">
    <source>
        <dbReference type="ARBA" id="ARBA00010327"/>
    </source>
</evidence>
<evidence type="ECO:0000256" key="13">
    <source>
        <dbReference type="ARBA" id="ARBA00029511"/>
    </source>
</evidence>
<dbReference type="HAMAP" id="MF_00521">
    <property type="entry name" value="KDO_kinase"/>
    <property type="match status" value="1"/>
</dbReference>
<keyword evidence="11 15" id="KW-0448">Lipopolysaccharide biosynthesis</keyword>
<dbReference type="NCBIfam" id="NF002475">
    <property type="entry name" value="PRK01723.1"/>
    <property type="match status" value="1"/>
</dbReference>
<evidence type="ECO:0000256" key="2">
    <source>
        <dbReference type="ARBA" id="ARBA00004713"/>
    </source>
</evidence>
<dbReference type="RefSeq" id="WP_124938580.1">
    <property type="nucleotide sequence ID" value="NZ_RJVQ01000010.1"/>
</dbReference>
<keyword evidence="7 15" id="KW-0808">Transferase</keyword>
<keyword evidence="9 15" id="KW-0418">Kinase</keyword>
<organism evidence="16 17">
    <name type="scientific">Vibrio viridaestus</name>
    <dbReference type="NCBI Taxonomy" id="2487322"/>
    <lineage>
        <taxon>Bacteria</taxon>
        <taxon>Pseudomonadati</taxon>
        <taxon>Pseudomonadota</taxon>
        <taxon>Gammaproteobacteria</taxon>
        <taxon>Vibrionales</taxon>
        <taxon>Vibrionaceae</taxon>
        <taxon>Vibrio</taxon>
    </lineage>
</organism>
<keyword evidence="5 15" id="KW-1003">Cell membrane</keyword>
<comment type="catalytic activity">
    <reaction evidence="14 15">
        <text>an alpha-Kdo-(2-&gt;6)-lipid IVA + ATP = a 4-O-phospho-alpha-Kdo-(2-&gt;6)-lipid IVA + ADP + H(+)</text>
        <dbReference type="Rhea" id="RHEA:74271"/>
        <dbReference type="ChEBI" id="CHEBI:15378"/>
        <dbReference type="ChEBI" id="CHEBI:30616"/>
        <dbReference type="ChEBI" id="CHEBI:176428"/>
        <dbReference type="ChEBI" id="CHEBI:193140"/>
        <dbReference type="ChEBI" id="CHEBI:456216"/>
        <dbReference type="EC" id="2.7.1.166"/>
    </reaction>
</comment>
<evidence type="ECO:0000256" key="12">
    <source>
        <dbReference type="ARBA" id="ARBA00023136"/>
    </source>
</evidence>
<name>A0A3N9TC51_9VIBR</name>
<keyword evidence="12 15" id="KW-0472">Membrane</keyword>
<dbReference type="GO" id="GO:0005886">
    <property type="term" value="C:plasma membrane"/>
    <property type="evidence" value="ECO:0007669"/>
    <property type="project" value="UniProtKB-SubCell"/>
</dbReference>
<accession>A0A3N9TC51</accession>
<proteinExistence type="inferred from homology"/>
<evidence type="ECO:0000313" key="17">
    <source>
        <dbReference type="Proteomes" id="UP000281112"/>
    </source>
</evidence>
<dbReference type="GO" id="GO:0009244">
    <property type="term" value="P:lipopolysaccharide core region biosynthetic process"/>
    <property type="evidence" value="ECO:0007669"/>
    <property type="project" value="UniProtKB-UniRule"/>
</dbReference>
<dbReference type="EC" id="2.7.1.166" evidence="4 15"/>
<comment type="pathway">
    <text evidence="2 15">Bacterial outer membrane biogenesis; LPS core biosynthesis.</text>
</comment>
<comment type="subcellular location">
    <subcellularLocation>
        <location evidence="1 15">Cell inner membrane</location>
        <topology evidence="1 15">Peripheral membrane protein</topology>
        <orientation evidence="1 15">Cytoplasmic side</orientation>
    </subcellularLocation>
</comment>
<keyword evidence="17" id="KW-1185">Reference proteome</keyword>
<evidence type="ECO:0000256" key="15">
    <source>
        <dbReference type="HAMAP-Rule" id="MF_00521"/>
    </source>
</evidence>
<dbReference type="GO" id="GO:0005524">
    <property type="term" value="F:ATP binding"/>
    <property type="evidence" value="ECO:0007669"/>
    <property type="project" value="UniProtKB-UniRule"/>
</dbReference>
<dbReference type="EMBL" id="RJVQ01000010">
    <property type="protein sequence ID" value="RQW61731.1"/>
    <property type="molecule type" value="Genomic_DNA"/>
</dbReference>
<evidence type="ECO:0000256" key="11">
    <source>
        <dbReference type="ARBA" id="ARBA00022985"/>
    </source>
</evidence>
<dbReference type="Proteomes" id="UP000281112">
    <property type="component" value="Unassembled WGS sequence"/>
</dbReference>
<dbReference type="Gene3D" id="1.10.510.10">
    <property type="entry name" value="Transferase(Phosphotransferase) domain 1"/>
    <property type="match status" value="1"/>
</dbReference>
<dbReference type="OrthoDB" id="6854449at2"/>
<dbReference type="GO" id="GO:0016301">
    <property type="term" value="F:kinase activity"/>
    <property type="evidence" value="ECO:0007669"/>
    <property type="project" value="UniProtKB-KW"/>
</dbReference>
<gene>
    <name evidence="15" type="primary">kdkA</name>
    <name evidence="16" type="ORF">EES38_17880</name>
</gene>
<evidence type="ECO:0000256" key="9">
    <source>
        <dbReference type="ARBA" id="ARBA00022777"/>
    </source>
</evidence>
<reference evidence="16 17" key="1">
    <citation type="submission" date="2018-11" db="EMBL/GenBank/DDBJ databases">
        <title>Vibrio LJC006 sp. nov., isolated from seawater during the bloom of the enteromorpha.</title>
        <authorList>
            <person name="Liang J."/>
        </authorList>
    </citation>
    <scope>NUCLEOTIDE SEQUENCE [LARGE SCALE GENOMIC DNA]</scope>
    <source>
        <strain evidence="16 17">LJC006</strain>
    </source>
</reference>
<evidence type="ECO:0000256" key="1">
    <source>
        <dbReference type="ARBA" id="ARBA00004515"/>
    </source>
</evidence>
<dbReference type="Pfam" id="PF06293">
    <property type="entry name" value="Kdo"/>
    <property type="match status" value="1"/>
</dbReference>
<dbReference type="SUPFAM" id="SSF56112">
    <property type="entry name" value="Protein kinase-like (PK-like)"/>
    <property type="match status" value="1"/>
</dbReference>
<feature type="active site" evidence="15">
    <location>
        <position position="166"/>
    </location>
</feature>
<comment type="caution">
    <text evidence="16">The sequence shown here is derived from an EMBL/GenBank/DDBJ whole genome shotgun (WGS) entry which is preliminary data.</text>
</comment>
<sequence length="232" mass="27395">MKTVENKNQKIWYNEDLLSADPRHCFSPDYWQLEDRIIGSAKGRGTTWFIQLHSLAGALRHYRRGGLFGKLVSDHYWFSGWKNTRSFQEFTILENLHAQGVHVPRPIAARAVKRTFCYQADLITEKVPHARDLVSILKEKPLSGLMYQKIGQEIRKMHDAGVNHTDLNIHNILVDEQDKIWIIDFDKCSIEKNERFKQGNLSRLKRSFEKEKMKWDIHWSMKDFDDLISAYY</sequence>
<dbReference type="InterPro" id="IPR011009">
    <property type="entry name" value="Kinase-like_dom_sf"/>
</dbReference>
<comment type="function">
    <text evidence="15">Catalyzes the ATP-dependent phosphorylation of the 3-deoxy-D-manno-octulosonic acid (Kdo) residue in Kdo-lipid IV(A) at the 4-OH position.</text>
</comment>
<evidence type="ECO:0000313" key="16">
    <source>
        <dbReference type="EMBL" id="RQW61731.1"/>
    </source>
</evidence>
<evidence type="ECO:0000256" key="4">
    <source>
        <dbReference type="ARBA" id="ARBA00011988"/>
    </source>
</evidence>
<protein>
    <recommendedName>
        <fullName evidence="13 15">3-deoxy-D-manno-octulosonic acid kinase</fullName>
        <shortName evidence="15">Kdo kinase</shortName>
        <ecNumber evidence="4 15">2.7.1.166</ecNumber>
    </recommendedName>
</protein>
<evidence type="ECO:0000256" key="7">
    <source>
        <dbReference type="ARBA" id="ARBA00022679"/>
    </source>
</evidence>
<keyword evidence="8 15" id="KW-0547">Nucleotide-binding</keyword>
<dbReference type="GO" id="GO:0016773">
    <property type="term" value="F:phosphotransferase activity, alcohol group as acceptor"/>
    <property type="evidence" value="ECO:0007669"/>
    <property type="project" value="UniProtKB-UniRule"/>
</dbReference>